<keyword evidence="4 6" id="KW-0472">Membrane</keyword>
<feature type="compositionally biased region" description="Low complexity" evidence="5">
    <location>
        <begin position="51"/>
        <end position="61"/>
    </location>
</feature>
<reference evidence="7 8" key="1">
    <citation type="submission" date="2024-02" db="EMBL/GenBank/DDBJ databases">
        <title>De novo assembly and annotation of 12 fungi associated with fruit tree decline syndrome in Ontario, Canada.</title>
        <authorList>
            <person name="Sulman M."/>
            <person name="Ellouze W."/>
            <person name="Ilyukhin E."/>
        </authorList>
    </citation>
    <scope>NUCLEOTIDE SEQUENCE [LARGE SCALE GENOMIC DNA]</scope>
    <source>
        <strain evidence="7 8">M11/M66-122</strain>
    </source>
</reference>
<dbReference type="GO" id="GO:0022857">
    <property type="term" value="F:transmembrane transporter activity"/>
    <property type="evidence" value="ECO:0007669"/>
    <property type="project" value="InterPro"/>
</dbReference>
<dbReference type="Pfam" id="PF07690">
    <property type="entry name" value="MFS_1"/>
    <property type="match status" value="1"/>
</dbReference>
<feature type="region of interest" description="Disordered" evidence="5">
    <location>
        <begin position="22"/>
        <end position="94"/>
    </location>
</feature>
<keyword evidence="3 6" id="KW-1133">Transmembrane helix</keyword>
<keyword evidence="2 6" id="KW-0812">Transmembrane</keyword>
<dbReference type="Proteomes" id="UP001320420">
    <property type="component" value="Unassembled WGS sequence"/>
</dbReference>
<comment type="subcellular location">
    <subcellularLocation>
        <location evidence="1">Membrane</location>
        <topology evidence="1">Multi-pass membrane protein</topology>
    </subcellularLocation>
</comment>
<evidence type="ECO:0000256" key="5">
    <source>
        <dbReference type="SAM" id="MobiDB-lite"/>
    </source>
</evidence>
<evidence type="ECO:0000313" key="8">
    <source>
        <dbReference type="Proteomes" id="UP001320420"/>
    </source>
</evidence>
<organism evidence="7 8">
    <name type="scientific">Diatrype stigma</name>
    <dbReference type="NCBI Taxonomy" id="117547"/>
    <lineage>
        <taxon>Eukaryota</taxon>
        <taxon>Fungi</taxon>
        <taxon>Dikarya</taxon>
        <taxon>Ascomycota</taxon>
        <taxon>Pezizomycotina</taxon>
        <taxon>Sordariomycetes</taxon>
        <taxon>Xylariomycetidae</taxon>
        <taxon>Xylariales</taxon>
        <taxon>Diatrypaceae</taxon>
        <taxon>Diatrype</taxon>
    </lineage>
</organism>
<feature type="transmembrane region" description="Helical" evidence="6">
    <location>
        <begin position="219"/>
        <end position="241"/>
    </location>
</feature>
<dbReference type="Gene3D" id="1.20.1250.20">
    <property type="entry name" value="MFS general substrate transporter like domains"/>
    <property type="match status" value="1"/>
</dbReference>
<evidence type="ECO:0000313" key="7">
    <source>
        <dbReference type="EMBL" id="KAK7751178.1"/>
    </source>
</evidence>
<dbReference type="GO" id="GO:0005886">
    <property type="term" value="C:plasma membrane"/>
    <property type="evidence" value="ECO:0007669"/>
    <property type="project" value="TreeGrafter"/>
</dbReference>
<dbReference type="InterPro" id="IPR036259">
    <property type="entry name" value="MFS_trans_sf"/>
</dbReference>
<name>A0AAN9V0C4_9PEZI</name>
<feature type="transmembrane region" description="Helical" evidence="6">
    <location>
        <begin position="394"/>
        <end position="415"/>
    </location>
</feature>
<feature type="transmembrane region" description="Helical" evidence="6">
    <location>
        <begin position="353"/>
        <end position="374"/>
    </location>
</feature>
<evidence type="ECO:0000256" key="2">
    <source>
        <dbReference type="ARBA" id="ARBA00022692"/>
    </source>
</evidence>
<dbReference type="InterPro" id="IPR011701">
    <property type="entry name" value="MFS"/>
</dbReference>
<evidence type="ECO:0000256" key="6">
    <source>
        <dbReference type="SAM" id="Phobius"/>
    </source>
</evidence>
<dbReference type="AlphaFoldDB" id="A0AAN9V0C4"/>
<proteinExistence type="predicted"/>
<feature type="transmembrane region" description="Helical" evidence="6">
    <location>
        <begin position="422"/>
        <end position="439"/>
    </location>
</feature>
<feature type="transmembrane region" description="Helical" evidence="6">
    <location>
        <begin position="188"/>
        <end position="207"/>
    </location>
</feature>
<dbReference type="PANTHER" id="PTHR23501:SF49">
    <property type="entry name" value="MAJOR FACILITATOR SUPERFAMILY (MFS) PROFILE DOMAIN-CONTAINING PROTEIN"/>
    <property type="match status" value="1"/>
</dbReference>
<comment type="caution">
    <text evidence="7">The sequence shown here is derived from an EMBL/GenBank/DDBJ whole genome shotgun (WGS) entry which is preliminary data.</text>
</comment>
<evidence type="ECO:0000256" key="4">
    <source>
        <dbReference type="ARBA" id="ARBA00023136"/>
    </source>
</evidence>
<feature type="region of interest" description="Disordered" evidence="5">
    <location>
        <begin position="133"/>
        <end position="173"/>
    </location>
</feature>
<dbReference type="SUPFAM" id="SSF103473">
    <property type="entry name" value="MFS general substrate transporter"/>
    <property type="match status" value="1"/>
</dbReference>
<sequence>MEETDSKRASVEHDAISLSSMSCKGAKIDASETGQGADTEFNADKVDVQNADVASTAADSVDQGHSRNQSSTSTASLTRGNGNYEVHPRPSKASETERLGFFADLLLASAPRLLRIADNVSRSPTKTLKKVMPISEQRHPGKTGVNHNEDIRPPESITQEEERSQLPPSPDAAQSIQAGAEDGYLKGFPLHFLILGLCLVVFLISIDRTIITTPVFGRVYTLFGVGATVGPLIGGVFTDLVTWRWCFWLNLPVGAVTIIVMILVYNPRPNEHTKRTFFSRLINLDLIGNFILLGAAVMLFVALEYTTAGEAWGSPKVIGLLCGFGGAAVLFIIWLHWKQDGALIPPAIVKQRTVAASCCMAFFTYGALLIHTYFLPIWFQAIVGDSAIMSGVKMIPYFVANAVFSLFSGIFVSVVGYFAPPAIIGSAIGTVGCGIFSLFHPGMSTGMWVGFEILASTGFGMSIQQGFTAVQTVLSQEEMAVGTAAVVACQSLGGAIFISVGNSVFQSRLRTLVEGDTVPGVDLEAIIAAGAVAFRKMVTAEELQLVLPAYSGTQYFEEIM</sequence>
<feature type="transmembrane region" description="Helical" evidence="6">
    <location>
        <begin position="479"/>
        <end position="500"/>
    </location>
</feature>
<protein>
    <submittedName>
        <fullName evidence="7">Uncharacterized protein</fullName>
    </submittedName>
</protein>
<feature type="transmembrane region" description="Helical" evidence="6">
    <location>
        <begin position="317"/>
        <end position="337"/>
    </location>
</feature>
<evidence type="ECO:0000256" key="3">
    <source>
        <dbReference type="ARBA" id="ARBA00022989"/>
    </source>
</evidence>
<feature type="transmembrane region" description="Helical" evidence="6">
    <location>
        <begin position="286"/>
        <end position="305"/>
    </location>
</feature>
<dbReference type="EMBL" id="JAKJXP020000053">
    <property type="protein sequence ID" value="KAK7751178.1"/>
    <property type="molecule type" value="Genomic_DNA"/>
</dbReference>
<keyword evidence="8" id="KW-1185">Reference proteome</keyword>
<feature type="transmembrane region" description="Helical" evidence="6">
    <location>
        <begin position="247"/>
        <end position="265"/>
    </location>
</feature>
<dbReference type="PANTHER" id="PTHR23501">
    <property type="entry name" value="MAJOR FACILITATOR SUPERFAMILY"/>
    <property type="match status" value="1"/>
</dbReference>
<evidence type="ECO:0000256" key="1">
    <source>
        <dbReference type="ARBA" id="ARBA00004141"/>
    </source>
</evidence>
<dbReference type="Gene3D" id="1.20.1720.10">
    <property type="entry name" value="Multidrug resistance protein D"/>
    <property type="match status" value="1"/>
</dbReference>
<accession>A0AAN9V0C4</accession>
<feature type="compositionally biased region" description="Polar residues" evidence="5">
    <location>
        <begin position="66"/>
        <end position="81"/>
    </location>
</feature>
<gene>
    <name evidence="7" type="ORF">SLS62_006862</name>
</gene>